<dbReference type="Gramene" id="TuG1812G0300005347.01.T01">
    <property type="protein sequence ID" value="TuG1812G0300005347.01.T01.cds431213"/>
    <property type="gene ID" value="TuG1812G0300005347.01"/>
</dbReference>
<reference evidence="4" key="1">
    <citation type="journal article" date="2013" name="Nature">
        <title>Draft genome of the wheat A-genome progenitor Triticum urartu.</title>
        <authorList>
            <person name="Ling H.Q."/>
            <person name="Zhao S."/>
            <person name="Liu D."/>
            <person name="Wang J."/>
            <person name="Sun H."/>
            <person name="Zhang C."/>
            <person name="Fan H."/>
            <person name="Li D."/>
            <person name="Dong L."/>
            <person name="Tao Y."/>
            <person name="Gao C."/>
            <person name="Wu H."/>
            <person name="Li Y."/>
            <person name="Cui Y."/>
            <person name="Guo X."/>
            <person name="Zheng S."/>
            <person name="Wang B."/>
            <person name="Yu K."/>
            <person name="Liang Q."/>
            <person name="Yang W."/>
            <person name="Lou X."/>
            <person name="Chen J."/>
            <person name="Feng M."/>
            <person name="Jian J."/>
            <person name="Zhang X."/>
            <person name="Luo G."/>
            <person name="Jiang Y."/>
            <person name="Liu J."/>
            <person name="Wang Z."/>
            <person name="Sha Y."/>
            <person name="Zhang B."/>
            <person name="Wu H."/>
            <person name="Tang D."/>
            <person name="Shen Q."/>
            <person name="Xue P."/>
            <person name="Zou S."/>
            <person name="Wang X."/>
            <person name="Liu X."/>
            <person name="Wang F."/>
            <person name="Yang Y."/>
            <person name="An X."/>
            <person name="Dong Z."/>
            <person name="Zhang K."/>
            <person name="Zhang X."/>
            <person name="Luo M.C."/>
            <person name="Dvorak J."/>
            <person name="Tong Y."/>
            <person name="Wang J."/>
            <person name="Yang H."/>
            <person name="Li Z."/>
            <person name="Wang D."/>
            <person name="Zhang A."/>
            <person name="Wang J."/>
        </authorList>
    </citation>
    <scope>NUCLEOTIDE SEQUENCE</scope>
    <source>
        <strain evidence="4">cv. G1812</strain>
    </source>
</reference>
<evidence type="ECO:0000313" key="4">
    <source>
        <dbReference type="Proteomes" id="UP000015106"/>
    </source>
</evidence>
<keyword evidence="2" id="KW-0732">Signal</keyword>
<evidence type="ECO:0000256" key="1">
    <source>
        <dbReference type="SAM" id="MobiDB-lite"/>
    </source>
</evidence>
<accession>A0A8R7PXP8</accession>
<evidence type="ECO:0000313" key="3">
    <source>
        <dbReference type="EnsemblPlants" id="TuG1812G0300005347.01.T01.cds431213"/>
    </source>
</evidence>
<feature type="signal peptide" evidence="2">
    <location>
        <begin position="1"/>
        <end position="19"/>
    </location>
</feature>
<dbReference type="EnsemblPlants" id="TuG1812G0300005347.01.T01">
    <property type="protein sequence ID" value="TuG1812G0300005347.01.T01.cds431213"/>
    <property type="gene ID" value="TuG1812G0300005347.01"/>
</dbReference>
<feature type="chain" id="PRO_5035803135" evidence="2">
    <location>
        <begin position="20"/>
        <end position="198"/>
    </location>
</feature>
<organism evidence="3 4">
    <name type="scientific">Triticum urartu</name>
    <name type="common">Red wild einkorn</name>
    <name type="synonym">Crithodium urartu</name>
    <dbReference type="NCBI Taxonomy" id="4572"/>
    <lineage>
        <taxon>Eukaryota</taxon>
        <taxon>Viridiplantae</taxon>
        <taxon>Streptophyta</taxon>
        <taxon>Embryophyta</taxon>
        <taxon>Tracheophyta</taxon>
        <taxon>Spermatophyta</taxon>
        <taxon>Magnoliopsida</taxon>
        <taxon>Liliopsida</taxon>
        <taxon>Poales</taxon>
        <taxon>Poaceae</taxon>
        <taxon>BOP clade</taxon>
        <taxon>Pooideae</taxon>
        <taxon>Triticodae</taxon>
        <taxon>Triticeae</taxon>
        <taxon>Triticinae</taxon>
        <taxon>Triticum</taxon>
    </lineage>
</organism>
<reference evidence="3" key="2">
    <citation type="submission" date="2018-03" db="EMBL/GenBank/DDBJ databases">
        <title>The Triticum urartu genome reveals the dynamic nature of wheat genome evolution.</title>
        <authorList>
            <person name="Ling H."/>
            <person name="Ma B."/>
            <person name="Shi X."/>
            <person name="Liu H."/>
            <person name="Dong L."/>
            <person name="Sun H."/>
            <person name="Cao Y."/>
            <person name="Gao Q."/>
            <person name="Zheng S."/>
            <person name="Li Y."/>
            <person name="Yu Y."/>
            <person name="Du H."/>
            <person name="Qi M."/>
            <person name="Li Y."/>
            <person name="Yu H."/>
            <person name="Cui Y."/>
            <person name="Wang N."/>
            <person name="Chen C."/>
            <person name="Wu H."/>
            <person name="Zhao Y."/>
            <person name="Zhang J."/>
            <person name="Li Y."/>
            <person name="Zhou W."/>
            <person name="Zhang B."/>
            <person name="Hu W."/>
            <person name="Eijk M."/>
            <person name="Tang J."/>
            <person name="Witsenboer H."/>
            <person name="Zhao S."/>
            <person name="Li Z."/>
            <person name="Zhang A."/>
            <person name="Wang D."/>
            <person name="Liang C."/>
        </authorList>
    </citation>
    <scope>NUCLEOTIDE SEQUENCE [LARGE SCALE GENOMIC DNA]</scope>
    <source>
        <strain evidence="3">cv. G1812</strain>
    </source>
</reference>
<protein>
    <submittedName>
        <fullName evidence="3">Uncharacterized protein</fullName>
    </submittedName>
</protein>
<proteinExistence type="predicted"/>
<keyword evidence="4" id="KW-1185">Reference proteome</keyword>
<dbReference type="Proteomes" id="UP000015106">
    <property type="component" value="Chromosome 3"/>
</dbReference>
<name>A0A8R7PXP8_TRIUA</name>
<dbReference type="AlphaFoldDB" id="A0A8R7PXP8"/>
<feature type="compositionally biased region" description="Basic and acidic residues" evidence="1">
    <location>
        <begin position="167"/>
        <end position="187"/>
    </location>
</feature>
<sequence length="198" mass="21424">MKEWWTFPGVLDLITFFLGAMNDHARPHLAVCPCTNSVVFTTEAPASRTLDANSFRFAFLPTIDVNHLKEFLKETLSSIRCVIKACSPPGQAISSAVPAQEVLGLRPASSILSKKGGLHIQKSKFSLSFTTPTKIGAIDLIMLSTSRRSALPSAPSSPAAPAYEVPQDGRREEAAAARRPGRVDYGKRLNPCSDSLLQ</sequence>
<feature type="compositionally biased region" description="Low complexity" evidence="1">
    <location>
        <begin position="151"/>
        <end position="162"/>
    </location>
</feature>
<reference evidence="3" key="3">
    <citation type="submission" date="2022-06" db="UniProtKB">
        <authorList>
            <consortium name="EnsemblPlants"/>
        </authorList>
    </citation>
    <scope>IDENTIFICATION</scope>
</reference>
<feature type="region of interest" description="Disordered" evidence="1">
    <location>
        <begin position="151"/>
        <end position="198"/>
    </location>
</feature>
<evidence type="ECO:0000256" key="2">
    <source>
        <dbReference type="SAM" id="SignalP"/>
    </source>
</evidence>